<sequence length="301" mass="34882" precursor="true">MPTTILFGLHAFVALCLAQNVDADEPFTPDDVFRHWRARQSRTDHVECRLDAIVHYSAETQSNDDDLGRSSTPGRSVKKTVSMQLDGPAKFRFHHEGSQWHQRFGRILRVDWDRFCNGNQYVNLERAYEAIPDWTPRPHVSNRPNLEFMHFGWDDQICTPLLLHYRAFNSRFCPFEKVEDWLVEGRDVVDGQTCILLSGKAFRGGFQVGHYQVWVAPDAEMSIRRLKVIFNNQLAWQYDIDYTEGANGLQPASFRFKRLRGARILHFAKIEVSELNLKRPINASVFELKTYTSAPQIDVSH</sequence>
<organism evidence="2 3">
    <name type="scientific">Stieleria marina</name>
    <dbReference type="NCBI Taxonomy" id="1930275"/>
    <lineage>
        <taxon>Bacteria</taxon>
        <taxon>Pseudomonadati</taxon>
        <taxon>Planctomycetota</taxon>
        <taxon>Planctomycetia</taxon>
        <taxon>Pirellulales</taxon>
        <taxon>Pirellulaceae</taxon>
        <taxon>Stieleria</taxon>
    </lineage>
</organism>
<evidence type="ECO:0000313" key="2">
    <source>
        <dbReference type="EMBL" id="QDT10371.1"/>
    </source>
</evidence>
<keyword evidence="3" id="KW-1185">Reference proteome</keyword>
<name>A0A517NTC5_9BACT</name>
<dbReference type="Proteomes" id="UP000319817">
    <property type="component" value="Chromosome"/>
</dbReference>
<keyword evidence="1" id="KW-0732">Signal</keyword>
<reference evidence="2 3" key="1">
    <citation type="submission" date="2019-02" db="EMBL/GenBank/DDBJ databases">
        <title>Deep-cultivation of Planctomycetes and their phenomic and genomic characterization uncovers novel biology.</title>
        <authorList>
            <person name="Wiegand S."/>
            <person name="Jogler M."/>
            <person name="Boedeker C."/>
            <person name="Pinto D."/>
            <person name="Vollmers J."/>
            <person name="Rivas-Marin E."/>
            <person name="Kohn T."/>
            <person name="Peeters S.H."/>
            <person name="Heuer A."/>
            <person name="Rast P."/>
            <person name="Oberbeckmann S."/>
            <person name="Bunk B."/>
            <person name="Jeske O."/>
            <person name="Meyerdierks A."/>
            <person name="Storesund J.E."/>
            <person name="Kallscheuer N."/>
            <person name="Luecker S."/>
            <person name="Lage O.M."/>
            <person name="Pohl T."/>
            <person name="Merkel B.J."/>
            <person name="Hornburger P."/>
            <person name="Mueller R.-W."/>
            <person name="Bruemmer F."/>
            <person name="Labrenz M."/>
            <person name="Spormann A.M."/>
            <person name="Op den Camp H."/>
            <person name="Overmann J."/>
            <person name="Amann R."/>
            <person name="Jetten M.S.M."/>
            <person name="Mascher T."/>
            <person name="Medema M.H."/>
            <person name="Devos D.P."/>
            <person name="Kaster A.-K."/>
            <person name="Ovreas L."/>
            <person name="Rohde M."/>
            <person name="Galperin M.Y."/>
            <person name="Jogler C."/>
        </authorList>
    </citation>
    <scope>NUCLEOTIDE SEQUENCE [LARGE SCALE GENOMIC DNA]</scope>
    <source>
        <strain evidence="2 3">K23_9</strain>
    </source>
</reference>
<evidence type="ECO:0000256" key="1">
    <source>
        <dbReference type="SAM" id="SignalP"/>
    </source>
</evidence>
<accession>A0A517NTC5</accession>
<dbReference type="AlphaFoldDB" id="A0A517NTC5"/>
<protein>
    <submittedName>
        <fullName evidence="2">Uncharacterized protein</fullName>
    </submittedName>
</protein>
<proteinExistence type="predicted"/>
<dbReference type="EMBL" id="CP036526">
    <property type="protein sequence ID" value="QDT10371.1"/>
    <property type="molecule type" value="Genomic_DNA"/>
</dbReference>
<evidence type="ECO:0000313" key="3">
    <source>
        <dbReference type="Proteomes" id="UP000319817"/>
    </source>
</evidence>
<gene>
    <name evidence="2" type="ORF">K239x_23270</name>
</gene>
<feature type="chain" id="PRO_5021790814" evidence="1">
    <location>
        <begin position="24"/>
        <end position="301"/>
    </location>
</feature>
<feature type="signal peptide" evidence="1">
    <location>
        <begin position="1"/>
        <end position="23"/>
    </location>
</feature>